<proteinExistence type="predicted"/>
<feature type="transmembrane region" description="Helical" evidence="1">
    <location>
        <begin position="20"/>
        <end position="39"/>
    </location>
</feature>
<name>A0A846YSX4_9NOCA</name>
<protein>
    <submittedName>
        <fullName evidence="2">Uncharacterized protein</fullName>
    </submittedName>
</protein>
<dbReference type="AlphaFoldDB" id="A0A846YSX4"/>
<dbReference type="Proteomes" id="UP000570678">
    <property type="component" value="Unassembled WGS sequence"/>
</dbReference>
<accession>A0A846YSX4</accession>
<dbReference type="EMBL" id="JAAXOT010000022">
    <property type="protein sequence ID" value="NKY60382.1"/>
    <property type="molecule type" value="Genomic_DNA"/>
</dbReference>
<sequence length="170" mass="18517">MLEPISDVRYSAGTLIGLPAAAIIVLLFLAVAGLGYLGYQHEKDQRYGDTGLAIGVAVGGLFAALCTVGVFVAVWWPFNWEYHQHRPVRGEVAQIESRMLGDGAGGMSEMFAVRFTGEAIDYRCDDTRCAAVKRGDVLELSCKKKWQWSGTHGRECSFVDTVPAVQSGEK</sequence>
<feature type="transmembrane region" description="Helical" evidence="1">
    <location>
        <begin position="51"/>
        <end position="78"/>
    </location>
</feature>
<dbReference type="RefSeq" id="WP_157117194.1">
    <property type="nucleotide sequence ID" value="NZ_JAAXOT010000022.1"/>
</dbReference>
<keyword evidence="1" id="KW-0812">Transmembrane</keyword>
<comment type="caution">
    <text evidence="2">The sequence shown here is derived from an EMBL/GenBank/DDBJ whole genome shotgun (WGS) entry which is preliminary data.</text>
</comment>
<keyword evidence="1" id="KW-1133">Transmembrane helix</keyword>
<evidence type="ECO:0000313" key="3">
    <source>
        <dbReference type="Proteomes" id="UP000570678"/>
    </source>
</evidence>
<gene>
    <name evidence="2" type="ORF">HGA15_30455</name>
</gene>
<keyword evidence="3" id="KW-1185">Reference proteome</keyword>
<evidence type="ECO:0000313" key="2">
    <source>
        <dbReference type="EMBL" id="NKY60382.1"/>
    </source>
</evidence>
<evidence type="ECO:0000256" key="1">
    <source>
        <dbReference type="SAM" id="Phobius"/>
    </source>
</evidence>
<organism evidence="2 3">
    <name type="scientific">Nocardia flavorosea</name>
    <dbReference type="NCBI Taxonomy" id="53429"/>
    <lineage>
        <taxon>Bacteria</taxon>
        <taxon>Bacillati</taxon>
        <taxon>Actinomycetota</taxon>
        <taxon>Actinomycetes</taxon>
        <taxon>Mycobacteriales</taxon>
        <taxon>Nocardiaceae</taxon>
        <taxon>Nocardia</taxon>
    </lineage>
</organism>
<keyword evidence="1" id="KW-0472">Membrane</keyword>
<reference evidence="2 3" key="1">
    <citation type="submission" date="2020-04" db="EMBL/GenBank/DDBJ databases">
        <title>MicrobeNet Type strains.</title>
        <authorList>
            <person name="Nicholson A.C."/>
        </authorList>
    </citation>
    <scope>NUCLEOTIDE SEQUENCE [LARGE SCALE GENOMIC DNA]</scope>
    <source>
        <strain evidence="2 3">JCM 3332</strain>
    </source>
</reference>